<evidence type="ECO:0000256" key="2">
    <source>
        <dbReference type="ARBA" id="ARBA00006042"/>
    </source>
</evidence>
<dbReference type="GO" id="GO:0005856">
    <property type="term" value="C:cytoskeleton"/>
    <property type="evidence" value="ECO:0007669"/>
    <property type="project" value="UniProtKB-ARBA"/>
</dbReference>
<protein>
    <submittedName>
        <fullName evidence="10">C2-C2_1 domain-containing protein</fullName>
    </submittedName>
</protein>
<evidence type="ECO:0000313" key="10">
    <source>
        <dbReference type="WBParaSite" id="EN70_4748"/>
    </source>
</evidence>
<reference evidence="10" key="2">
    <citation type="submission" date="2016-11" db="UniProtKB">
        <authorList>
            <consortium name="WormBaseParasite"/>
        </authorList>
    </citation>
    <scope>IDENTIFICATION</scope>
</reference>
<evidence type="ECO:0000256" key="7">
    <source>
        <dbReference type="SAM" id="MobiDB-lite"/>
    </source>
</evidence>
<dbReference type="Gene3D" id="2.60.40.150">
    <property type="entry name" value="C2 domain"/>
    <property type="match status" value="2"/>
</dbReference>
<name>A0A1I7VPD6_LOALO</name>
<keyword evidence="3 6" id="KW-0175">Coiled coil</keyword>
<feature type="domain" description="RPGR-interacting protein 1 first C2" evidence="8">
    <location>
        <begin position="489"/>
        <end position="632"/>
    </location>
</feature>
<dbReference type="GO" id="GO:0035869">
    <property type="term" value="C:ciliary transition zone"/>
    <property type="evidence" value="ECO:0007669"/>
    <property type="project" value="TreeGrafter"/>
</dbReference>
<dbReference type="InterPro" id="IPR031139">
    <property type="entry name" value="RPGRIP1_fam"/>
</dbReference>
<feature type="compositionally biased region" description="Basic and acidic residues" evidence="7">
    <location>
        <begin position="833"/>
        <end position="851"/>
    </location>
</feature>
<keyword evidence="5" id="KW-0966">Cell projection</keyword>
<evidence type="ECO:0000259" key="8">
    <source>
        <dbReference type="Pfam" id="PF11618"/>
    </source>
</evidence>
<accession>A0A1I7VPD6</accession>
<dbReference type="AlphaFoldDB" id="A0A1I7VPD6"/>
<evidence type="ECO:0000256" key="4">
    <source>
        <dbReference type="ARBA" id="ARBA00023069"/>
    </source>
</evidence>
<sequence>MVIRPSIEKWSRQELEDRYHVLYQQHHSLKRSYNELESKLKQSNVKIRRMIVNGKDCSNEANYDELIKENRLLTNKLKNLKQQVLNYARPGASIQSSSSPKARLSVRRPQSDLPRRLHPQQQTASPSSHLVTIQQRPATDVPKISDRKSLLLDKTLFVKLNRELKQKDDEFALLTCKLNNVQQQLAKLKDEYDQLLEQFQNKQHEGQFDELSMNATGDIKFEKQLKNVEIMAKELEMIREENKMLHEANEKLVQNSLTIEQLAMEEDKDRETTTNDQRVLEMEKQLNELFVKYSQLKENYQNLMQIKLELEERLNNQTGQIIRDKMVIGQISEQKNEFEKTTMKDFVTNEKSNKTDFSLVKIYEDLTRIIEAHIIERTTDDDEMTKQQENIDKWRTMYMEIYGELEKVRHMLLIQHNINEQHLQEIALLNQNLQQTKAHSEYKMKDLVVKLSEREAEIINLEMRLKTFAYDDQMPIPSVTMNKEEMETNEMMLHLSRIVLSSHSLTQIGTTRPTIFLAIEFYDFELQTTPMFSGPEIRLDFSTIYDVIVSNLFLHYLETLQKEKKKKKKKELQHGITIEMYHPRGTDYVLTSVGVISLKRLINVNESYNGILHMKSIRDGSLFATIEYDININSKMINALILQKRKLTVVSSGALTNIDESIDHSMYSVLIIDIQRCANLDKLINDNYAPTTLISYELYDCDVWQSEPIPNNINPEYNSVKTWVLPNGIDLYNVLRSSYLTVVILEKQINDVRQIGYVNVALYPLVHNNEISGTLPLLSMISDSPTEASIDILIRWKFPYHPPEQELELTNIEENAKRINVLPDGKVLNGWSDLRDSSNDNEENANKNEINEKAYELEELSRNCRNNESFNTECPQQSSIANDPFVTTNEYFKVENLHFNLDSKIDVRKVIPKVIDIVDDNDDKLDIVQNQSVNMVEMNGQHKSSILSRKGRKIPHAVEFADPIQQSFSPSTSSIDETTSSWTADEGQLIEDDIPSVSAKYPQWNEKFPNFPSNNTYVMEIIIGSVRISELSKLIDPLYNNQFISIEWKFLDFSSDECETIGEPLSLPRDTQTTADFNFHKLYTLNDRQYRLLRQWIEHGNRLEVSLVSTGNNLKSSEDLGVAYVELGAQHNAEKQLIRFIDIDDAEIANVDISISYSKHLLEQLQDIGKVLENVLENE</sequence>
<proteinExistence type="inferred from homology"/>
<dbReference type="WBParaSite" id="EN70_4748">
    <property type="protein sequence ID" value="EN70_4748"/>
    <property type="gene ID" value="EN70_4748"/>
</dbReference>
<feature type="coiled-coil region" evidence="6">
    <location>
        <begin position="26"/>
        <end position="83"/>
    </location>
</feature>
<dbReference type="InterPro" id="IPR021656">
    <property type="entry name" value="C2-C2_1"/>
</dbReference>
<dbReference type="InterPro" id="IPR035892">
    <property type="entry name" value="C2_domain_sf"/>
</dbReference>
<dbReference type="SUPFAM" id="SSF49562">
    <property type="entry name" value="C2 domain (Calcium/lipid-binding domain, CaLB)"/>
    <property type="match status" value="2"/>
</dbReference>
<keyword evidence="4" id="KW-0969">Cilium</keyword>
<organism evidence="9 10">
    <name type="scientific">Loa loa</name>
    <name type="common">Eye worm</name>
    <name type="synonym">Filaria loa</name>
    <dbReference type="NCBI Taxonomy" id="7209"/>
    <lineage>
        <taxon>Eukaryota</taxon>
        <taxon>Metazoa</taxon>
        <taxon>Ecdysozoa</taxon>
        <taxon>Nematoda</taxon>
        <taxon>Chromadorea</taxon>
        <taxon>Rhabditida</taxon>
        <taxon>Spirurina</taxon>
        <taxon>Spiruromorpha</taxon>
        <taxon>Filarioidea</taxon>
        <taxon>Onchocercidae</taxon>
        <taxon>Loa</taxon>
    </lineage>
</organism>
<evidence type="ECO:0000256" key="1">
    <source>
        <dbReference type="ARBA" id="ARBA00004138"/>
    </source>
</evidence>
<feature type="coiled-coil region" evidence="6">
    <location>
        <begin position="279"/>
        <end position="320"/>
    </location>
</feature>
<feature type="coiled-coil region" evidence="6">
    <location>
        <begin position="164"/>
        <end position="205"/>
    </location>
</feature>
<reference evidence="9" key="1">
    <citation type="submission" date="2012-04" db="EMBL/GenBank/DDBJ databases">
        <title>The Genome Sequence of Loa loa.</title>
        <authorList>
            <consortium name="The Broad Institute Genome Sequencing Platform"/>
            <consortium name="Broad Institute Genome Sequencing Center for Infectious Disease"/>
            <person name="Nutman T.B."/>
            <person name="Fink D.L."/>
            <person name="Russ C."/>
            <person name="Young S."/>
            <person name="Zeng Q."/>
            <person name="Gargeya S."/>
            <person name="Alvarado L."/>
            <person name="Berlin A."/>
            <person name="Chapman S.B."/>
            <person name="Chen Z."/>
            <person name="Freedman E."/>
            <person name="Gellesch M."/>
            <person name="Goldberg J."/>
            <person name="Griggs A."/>
            <person name="Gujja S."/>
            <person name="Heilman E.R."/>
            <person name="Heiman D."/>
            <person name="Howarth C."/>
            <person name="Mehta T."/>
            <person name="Neiman D."/>
            <person name="Pearson M."/>
            <person name="Roberts A."/>
            <person name="Saif S."/>
            <person name="Shea T."/>
            <person name="Shenoy N."/>
            <person name="Sisk P."/>
            <person name="Stolte C."/>
            <person name="Sykes S."/>
            <person name="White J."/>
            <person name="Yandava C."/>
            <person name="Haas B."/>
            <person name="Henn M.R."/>
            <person name="Nusbaum C."/>
            <person name="Birren B."/>
        </authorList>
    </citation>
    <scope>NUCLEOTIDE SEQUENCE [LARGE SCALE GENOMIC DNA]</scope>
</reference>
<comment type="similarity">
    <text evidence="2">Belongs to the RPGRIP1 family.</text>
</comment>
<evidence type="ECO:0000313" key="9">
    <source>
        <dbReference type="Proteomes" id="UP000095285"/>
    </source>
</evidence>
<feature type="compositionally biased region" description="Polar residues" evidence="7">
    <location>
        <begin position="119"/>
        <end position="137"/>
    </location>
</feature>
<dbReference type="Proteomes" id="UP000095285">
    <property type="component" value="Unassembled WGS sequence"/>
</dbReference>
<dbReference type="GO" id="GO:1905515">
    <property type="term" value="P:non-motile cilium assembly"/>
    <property type="evidence" value="ECO:0007669"/>
    <property type="project" value="TreeGrafter"/>
</dbReference>
<evidence type="ECO:0000256" key="6">
    <source>
        <dbReference type="SAM" id="Coils"/>
    </source>
</evidence>
<evidence type="ECO:0000256" key="3">
    <source>
        <dbReference type="ARBA" id="ARBA00023054"/>
    </source>
</evidence>
<keyword evidence="9" id="KW-1185">Reference proteome</keyword>
<evidence type="ECO:0000256" key="5">
    <source>
        <dbReference type="ARBA" id="ARBA00023273"/>
    </source>
</evidence>
<feature type="region of interest" description="Disordered" evidence="7">
    <location>
        <begin position="832"/>
        <end position="851"/>
    </location>
</feature>
<comment type="subcellular location">
    <subcellularLocation>
        <location evidence="1">Cell projection</location>
        <location evidence="1">Cilium</location>
    </subcellularLocation>
</comment>
<feature type="region of interest" description="Disordered" evidence="7">
    <location>
        <begin position="90"/>
        <end position="139"/>
    </location>
</feature>
<dbReference type="PANTHER" id="PTHR14240:SF1">
    <property type="entry name" value="PROTEIN FANTOM-RELATED"/>
    <property type="match status" value="1"/>
</dbReference>
<dbReference type="eggNOG" id="ENOG502QSQG">
    <property type="taxonomic scope" value="Eukaryota"/>
</dbReference>
<dbReference type="PANTHER" id="PTHR14240">
    <property type="entry name" value="RETINITIS PIGMENTOSA GTPASE REGULATOR-INTERACTING PROTEIN"/>
    <property type="match status" value="1"/>
</dbReference>
<dbReference type="Pfam" id="PF11618">
    <property type="entry name" value="C2-C2_1"/>
    <property type="match status" value="1"/>
</dbReference>
<dbReference type="STRING" id="7209.A0A1I7VPD6"/>